<organism evidence="1 2">
    <name type="scientific">Ditylenchus dipsaci</name>
    <dbReference type="NCBI Taxonomy" id="166011"/>
    <lineage>
        <taxon>Eukaryota</taxon>
        <taxon>Metazoa</taxon>
        <taxon>Ecdysozoa</taxon>
        <taxon>Nematoda</taxon>
        <taxon>Chromadorea</taxon>
        <taxon>Rhabditida</taxon>
        <taxon>Tylenchina</taxon>
        <taxon>Tylenchomorpha</taxon>
        <taxon>Sphaerularioidea</taxon>
        <taxon>Anguinidae</taxon>
        <taxon>Anguininae</taxon>
        <taxon>Ditylenchus</taxon>
    </lineage>
</organism>
<protein>
    <submittedName>
        <fullName evidence="2">Uncharacterized protein</fullName>
    </submittedName>
</protein>
<proteinExistence type="predicted"/>
<evidence type="ECO:0000313" key="1">
    <source>
        <dbReference type="Proteomes" id="UP000887574"/>
    </source>
</evidence>
<reference evidence="2" key="1">
    <citation type="submission" date="2022-11" db="UniProtKB">
        <authorList>
            <consortium name="WormBaseParasite"/>
        </authorList>
    </citation>
    <scope>IDENTIFICATION</scope>
</reference>
<dbReference type="Proteomes" id="UP000887574">
    <property type="component" value="Unplaced"/>
</dbReference>
<keyword evidence="1" id="KW-1185">Reference proteome</keyword>
<sequence length="284" mass="32768">MLWQHFLMPACVNLSNILSDILWKLNFCCLDEFCQHLPILGLRLAIHKDLESSHSHLQLDEKKIAAAGNEQLQNEYSQQLALDLRNLVTNELFNDTYDQDKGYSYKMATCFLNIRPEEVSVSVMQDIRMVGQIRTPELVYFLVAEKPDLFLNNYNAYDWACSSEHQICNILDHTRLPVHRTTEAFNQAELNKLPTPTTPDDENGYKVSRNWNASKNKTAVDLIKLEIDYSSVSSFSQTLTANTINFFCVSRTSDHSKDQQCYYISNRKLQQKAIRPNIDPSAYQ</sequence>
<dbReference type="WBParaSite" id="jg23019">
    <property type="protein sequence ID" value="jg23019"/>
    <property type="gene ID" value="jg23019"/>
</dbReference>
<name>A0A915DRX2_9BILA</name>
<evidence type="ECO:0000313" key="2">
    <source>
        <dbReference type="WBParaSite" id="jg23019"/>
    </source>
</evidence>
<accession>A0A915DRX2</accession>
<dbReference type="AlphaFoldDB" id="A0A915DRX2"/>